<accession>A0A939PAL5</accession>
<feature type="domain" description="CopG-like ribbon-helix-helix" evidence="1">
    <location>
        <begin position="16"/>
        <end position="49"/>
    </location>
</feature>
<evidence type="ECO:0000259" key="1">
    <source>
        <dbReference type="Pfam" id="PF07878"/>
    </source>
</evidence>
<dbReference type="Gene3D" id="1.10.1220.10">
    <property type="entry name" value="Met repressor-like"/>
    <property type="match status" value="1"/>
</dbReference>
<name>A0A939PAL5_9ACTN</name>
<proteinExistence type="predicted"/>
<comment type="caution">
    <text evidence="2">The sequence shown here is derived from an EMBL/GenBank/DDBJ whole genome shotgun (WGS) entry which is preliminary data.</text>
</comment>
<evidence type="ECO:0000313" key="3">
    <source>
        <dbReference type="Proteomes" id="UP000669179"/>
    </source>
</evidence>
<dbReference type="AlphaFoldDB" id="A0A939PAL5"/>
<dbReference type="InterPro" id="IPR010985">
    <property type="entry name" value="Ribbon_hlx_hlx"/>
</dbReference>
<dbReference type="InterPro" id="IPR012869">
    <property type="entry name" value="RHH_5"/>
</dbReference>
<dbReference type="EMBL" id="JAGEOJ010000007">
    <property type="protein sequence ID" value="MBO2449045.1"/>
    <property type="molecule type" value="Genomic_DNA"/>
</dbReference>
<dbReference type="RefSeq" id="WP_208256854.1">
    <property type="nucleotide sequence ID" value="NZ_JAGEOJ010000007.1"/>
</dbReference>
<dbReference type="Pfam" id="PF07878">
    <property type="entry name" value="RHH_5"/>
    <property type="match status" value="1"/>
</dbReference>
<sequence>MAEDKTTTLPPARVDAELKNRLVAYAESQERPVSWVIRKAIKEYLDRHEEGSLGKDPDR</sequence>
<reference evidence="2" key="1">
    <citation type="submission" date="2021-03" db="EMBL/GenBank/DDBJ databases">
        <authorList>
            <person name="Kanchanasin P."/>
            <person name="Saeng-In P."/>
            <person name="Phongsopitanun W."/>
            <person name="Yuki M."/>
            <person name="Kudo T."/>
            <person name="Ohkuma M."/>
            <person name="Tanasupawat S."/>
        </authorList>
    </citation>
    <scope>NUCLEOTIDE SEQUENCE</scope>
    <source>
        <strain evidence="2">GKU 128</strain>
    </source>
</reference>
<keyword evidence="3" id="KW-1185">Reference proteome</keyword>
<dbReference type="GO" id="GO:0006355">
    <property type="term" value="P:regulation of DNA-templated transcription"/>
    <property type="evidence" value="ECO:0007669"/>
    <property type="project" value="InterPro"/>
</dbReference>
<gene>
    <name evidence="2" type="ORF">J4573_18220</name>
</gene>
<dbReference type="SUPFAM" id="SSF47598">
    <property type="entry name" value="Ribbon-helix-helix"/>
    <property type="match status" value="1"/>
</dbReference>
<dbReference type="CDD" id="cd22233">
    <property type="entry name" value="RHH_CopAso-like"/>
    <property type="match status" value="1"/>
</dbReference>
<dbReference type="Proteomes" id="UP000669179">
    <property type="component" value="Unassembled WGS sequence"/>
</dbReference>
<dbReference type="InterPro" id="IPR013321">
    <property type="entry name" value="Arc_rbn_hlx_hlx"/>
</dbReference>
<organism evidence="2 3">
    <name type="scientific">Actinomadura barringtoniae</name>
    <dbReference type="NCBI Taxonomy" id="1427535"/>
    <lineage>
        <taxon>Bacteria</taxon>
        <taxon>Bacillati</taxon>
        <taxon>Actinomycetota</taxon>
        <taxon>Actinomycetes</taxon>
        <taxon>Streptosporangiales</taxon>
        <taxon>Thermomonosporaceae</taxon>
        <taxon>Actinomadura</taxon>
    </lineage>
</organism>
<protein>
    <submittedName>
        <fullName evidence="2">Ribbon-helix-helix protein, CopG family</fullName>
    </submittedName>
</protein>
<evidence type="ECO:0000313" key="2">
    <source>
        <dbReference type="EMBL" id="MBO2449045.1"/>
    </source>
</evidence>